<dbReference type="InterPro" id="IPR023631">
    <property type="entry name" value="Amidase_dom"/>
</dbReference>
<protein>
    <submittedName>
        <fullName evidence="4">Asp-tRNA(Asn)/Glu-tRNA(Gln) amidotransferase A subunit family amidase</fullName>
    </submittedName>
</protein>
<dbReference type="PANTHER" id="PTHR11895:SF7">
    <property type="entry name" value="GLUTAMYL-TRNA(GLN) AMIDOTRANSFERASE SUBUNIT A, MITOCHONDRIAL"/>
    <property type="match status" value="1"/>
</dbReference>
<evidence type="ECO:0000313" key="5">
    <source>
        <dbReference type="Proteomes" id="UP000276232"/>
    </source>
</evidence>
<comment type="similarity">
    <text evidence="1">Belongs to the amidase family.</text>
</comment>
<dbReference type="Gene3D" id="3.90.1300.10">
    <property type="entry name" value="Amidase signature (AS) domain"/>
    <property type="match status" value="1"/>
</dbReference>
<feature type="region of interest" description="Disordered" evidence="2">
    <location>
        <begin position="587"/>
        <end position="627"/>
    </location>
</feature>
<feature type="region of interest" description="Disordered" evidence="2">
    <location>
        <begin position="1"/>
        <end position="21"/>
    </location>
</feature>
<organism evidence="4 5">
    <name type="scientific">Pseudokineococcus lusitanus</name>
    <dbReference type="NCBI Taxonomy" id="763993"/>
    <lineage>
        <taxon>Bacteria</taxon>
        <taxon>Bacillati</taxon>
        <taxon>Actinomycetota</taxon>
        <taxon>Actinomycetes</taxon>
        <taxon>Kineosporiales</taxon>
        <taxon>Kineosporiaceae</taxon>
        <taxon>Pseudokineococcus</taxon>
    </lineage>
</organism>
<dbReference type="OrthoDB" id="9811471at2"/>
<dbReference type="InterPro" id="IPR000120">
    <property type="entry name" value="Amidase"/>
</dbReference>
<sequence>MTTTAPHGAATAASAETSAGPSRRTVVGLGAALGVAVASTLRARPAAATTAELDRALRDLPAPARRDRLVDHEVVELAVLLRRGDVTAVQVLDAYLARIDALNGPFEVYGDNGGYNAFVRVDRTGARAAAEAADARFRAARTSGEVVPPLCGIPFGIKDSVGVEGREARNGTLAFAGNVALRDATVVARLREQGAVLLGHTIASAFSGSIAGTFAGNAWDPARVPGGSSQGSGVAPVARLCAAAIGEETGGSIIMPAAANGASAIKPSLGAASVAGVMPLSPGVDVVGPITRSVRDSVLVMNAIAGVDQSGDPLTLSAPMPFPEVPLSPRGGARPLAGLRIGVPQTDWMTAAPIGTPPQSTYGRDHADVWRRLVRQLRVMGATVTEFPGLDVTDPAQDPYFRSPDVLGVSDGTAVTALSAVVQSNRYEIRYWDAVRDFAATRPADQAAALLAQYGRVRPGTTERTWEAASALGGGITNAVRAEGERRRRRLQANYQDALDAADVDVMLVLPIGDHVGPRFGGGSQLPNYRRWFQLPNALGWPMVTFPVGLGRFTRLPVNAALWGPRFSEATIVQAAVDYQDRYPEHHRAAPPDPVFAPAPQARRAAAPEVVPPEYSNDPLVNAEADR</sequence>
<dbReference type="InterPro" id="IPR036928">
    <property type="entry name" value="AS_sf"/>
</dbReference>
<evidence type="ECO:0000313" key="4">
    <source>
        <dbReference type="EMBL" id="ROP27301.1"/>
    </source>
</evidence>
<reference evidence="4 5" key="1">
    <citation type="journal article" date="2015" name="Stand. Genomic Sci.">
        <title>Genomic Encyclopedia of Bacterial and Archaeal Type Strains, Phase III: the genomes of soil and plant-associated and newly described type strains.</title>
        <authorList>
            <person name="Whitman W.B."/>
            <person name="Woyke T."/>
            <person name="Klenk H.P."/>
            <person name="Zhou Y."/>
            <person name="Lilburn T.G."/>
            <person name="Beck B.J."/>
            <person name="De Vos P."/>
            <person name="Vandamme P."/>
            <person name="Eisen J.A."/>
            <person name="Garrity G."/>
            <person name="Hugenholtz P."/>
            <person name="Kyrpides N.C."/>
        </authorList>
    </citation>
    <scope>NUCLEOTIDE SEQUENCE [LARGE SCALE GENOMIC DNA]</scope>
    <source>
        <strain evidence="4 5">CECT 7306</strain>
    </source>
</reference>
<proteinExistence type="inferred from homology"/>
<dbReference type="Pfam" id="PF01425">
    <property type="entry name" value="Amidase"/>
    <property type="match status" value="1"/>
</dbReference>
<gene>
    <name evidence="4" type="ORF">EDC03_2826</name>
</gene>
<dbReference type="SUPFAM" id="SSF75304">
    <property type="entry name" value="Amidase signature (AS) enzymes"/>
    <property type="match status" value="1"/>
</dbReference>
<evidence type="ECO:0000259" key="3">
    <source>
        <dbReference type="Pfam" id="PF01425"/>
    </source>
</evidence>
<dbReference type="GO" id="GO:0016740">
    <property type="term" value="F:transferase activity"/>
    <property type="evidence" value="ECO:0007669"/>
    <property type="project" value="UniProtKB-KW"/>
</dbReference>
<accession>A0A3N1GAQ9</accession>
<dbReference type="RefSeq" id="WP_123380876.1">
    <property type="nucleotide sequence ID" value="NZ_RJKN01000007.1"/>
</dbReference>
<dbReference type="InParanoid" id="A0A3N1GAQ9"/>
<dbReference type="AlphaFoldDB" id="A0A3N1GAQ9"/>
<feature type="compositionally biased region" description="Low complexity" evidence="2">
    <location>
        <begin position="598"/>
        <end position="614"/>
    </location>
</feature>
<keyword evidence="5" id="KW-1185">Reference proteome</keyword>
<keyword evidence="4" id="KW-0808">Transferase</keyword>
<dbReference type="InterPro" id="IPR006311">
    <property type="entry name" value="TAT_signal"/>
</dbReference>
<dbReference type="Proteomes" id="UP000276232">
    <property type="component" value="Unassembled WGS sequence"/>
</dbReference>
<feature type="domain" description="Amidase" evidence="3">
    <location>
        <begin position="114"/>
        <end position="572"/>
    </location>
</feature>
<evidence type="ECO:0000256" key="1">
    <source>
        <dbReference type="ARBA" id="ARBA00009199"/>
    </source>
</evidence>
<dbReference type="PROSITE" id="PS51318">
    <property type="entry name" value="TAT"/>
    <property type="match status" value="1"/>
</dbReference>
<dbReference type="EMBL" id="RJKN01000007">
    <property type="protein sequence ID" value="ROP27301.1"/>
    <property type="molecule type" value="Genomic_DNA"/>
</dbReference>
<comment type="caution">
    <text evidence="4">The sequence shown here is derived from an EMBL/GenBank/DDBJ whole genome shotgun (WGS) entry which is preliminary data.</text>
</comment>
<evidence type="ECO:0000256" key="2">
    <source>
        <dbReference type="SAM" id="MobiDB-lite"/>
    </source>
</evidence>
<name>A0A3N1GAQ9_9ACTN</name>
<dbReference type="PANTHER" id="PTHR11895">
    <property type="entry name" value="TRANSAMIDASE"/>
    <property type="match status" value="1"/>
</dbReference>